<keyword evidence="2 4" id="KW-0238">DNA-binding</keyword>
<dbReference type="Gene3D" id="1.10.357.10">
    <property type="entry name" value="Tetracycline Repressor, domain 2"/>
    <property type="match status" value="1"/>
</dbReference>
<protein>
    <submittedName>
        <fullName evidence="6">DNA-binding transcriptional regulator, AcrR family</fullName>
    </submittedName>
</protein>
<dbReference type="RefSeq" id="WP_091280262.1">
    <property type="nucleotide sequence ID" value="NZ_FAOZ01000015.1"/>
</dbReference>
<dbReference type="GO" id="GO:0003700">
    <property type="term" value="F:DNA-binding transcription factor activity"/>
    <property type="evidence" value="ECO:0007669"/>
    <property type="project" value="TreeGrafter"/>
</dbReference>
<evidence type="ECO:0000256" key="3">
    <source>
        <dbReference type="ARBA" id="ARBA00023163"/>
    </source>
</evidence>
<dbReference type="SUPFAM" id="SSF46689">
    <property type="entry name" value="Homeodomain-like"/>
    <property type="match status" value="1"/>
</dbReference>
<dbReference type="EMBL" id="FAOZ01000015">
    <property type="protein sequence ID" value="CUU57966.1"/>
    <property type="molecule type" value="Genomic_DNA"/>
</dbReference>
<feature type="domain" description="HTH tetR-type" evidence="5">
    <location>
        <begin position="29"/>
        <end position="90"/>
    </location>
</feature>
<dbReference type="PROSITE" id="PS50977">
    <property type="entry name" value="HTH_TETR_2"/>
    <property type="match status" value="1"/>
</dbReference>
<dbReference type="Proteomes" id="UP000198802">
    <property type="component" value="Unassembled WGS sequence"/>
</dbReference>
<proteinExistence type="predicted"/>
<dbReference type="Pfam" id="PF00440">
    <property type="entry name" value="TetR_N"/>
    <property type="match status" value="1"/>
</dbReference>
<dbReference type="AlphaFoldDB" id="A0A0S4QSA1"/>
<keyword evidence="3" id="KW-0804">Transcription</keyword>
<evidence type="ECO:0000256" key="1">
    <source>
        <dbReference type="ARBA" id="ARBA00023015"/>
    </source>
</evidence>
<evidence type="ECO:0000313" key="7">
    <source>
        <dbReference type="Proteomes" id="UP000198802"/>
    </source>
</evidence>
<dbReference type="InterPro" id="IPR009057">
    <property type="entry name" value="Homeodomain-like_sf"/>
</dbReference>
<dbReference type="PANTHER" id="PTHR30055">
    <property type="entry name" value="HTH-TYPE TRANSCRIPTIONAL REGULATOR RUTR"/>
    <property type="match status" value="1"/>
</dbReference>
<dbReference type="InterPro" id="IPR001647">
    <property type="entry name" value="HTH_TetR"/>
</dbReference>
<dbReference type="InterPro" id="IPR050109">
    <property type="entry name" value="HTH-type_TetR-like_transc_reg"/>
</dbReference>
<evidence type="ECO:0000256" key="4">
    <source>
        <dbReference type="PROSITE-ProRule" id="PRU00335"/>
    </source>
</evidence>
<evidence type="ECO:0000256" key="2">
    <source>
        <dbReference type="ARBA" id="ARBA00023125"/>
    </source>
</evidence>
<organism evidence="6 7">
    <name type="scientific">Parafrankia irregularis</name>
    <dbReference type="NCBI Taxonomy" id="795642"/>
    <lineage>
        <taxon>Bacteria</taxon>
        <taxon>Bacillati</taxon>
        <taxon>Actinomycetota</taxon>
        <taxon>Actinomycetes</taxon>
        <taxon>Frankiales</taxon>
        <taxon>Frankiaceae</taxon>
        <taxon>Parafrankia</taxon>
    </lineage>
</organism>
<accession>A0A0S4QSA1</accession>
<reference evidence="7" key="1">
    <citation type="submission" date="2015-11" db="EMBL/GenBank/DDBJ databases">
        <authorList>
            <person name="Varghese N."/>
        </authorList>
    </citation>
    <scope>NUCLEOTIDE SEQUENCE [LARGE SCALE GENOMIC DNA]</scope>
    <source>
        <strain evidence="7">DSM 45899</strain>
    </source>
</reference>
<dbReference type="GO" id="GO:0000976">
    <property type="term" value="F:transcription cis-regulatory region binding"/>
    <property type="evidence" value="ECO:0007669"/>
    <property type="project" value="TreeGrafter"/>
</dbReference>
<keyword evidence="1" id="KW-0805">Transcription regulation</keyword>
<feature type="DNA-binding region" description="H-T-H motif" evidence="4">
    <location>
        <begin position="53"/>
        <end position="72"/>
    </location>
</feature>
<sequence>MENAIASPSGVAARIAARTAAERRRPDYASEVTALIEAARKVIDASGTAAKARVADIVTVAGLSNDAFYRHFPSKDALVAALIEDGVERVAAALARRMAKEPTAEGKIRQWLDAALSQTDETQAASTSAILSNSANLNTGFPTGDHSAKRPLAELLHEPFAMLGSSTCELDAELVTHAVYGRVSGHLRAGSRPTPDEAERLLRFCVSTALDGGPSV</sequence>
<keyword evidence="7" id="KW-1185">Reference proteome</keyword>
<gene>
    <name evidence="6" type="ORF">Ga0074812_115168</name>
</gene>
<evidence type="ECO:0000259" key="5">
    <source>
        <dbReference type="PROSITE" id="PS50977"/>
    </source>
</evidence>
<evidence type="ECO:0000313" key="6">
    <source>
        <dbReference type="EMBL" id="CUU57966.1"/>
    </source>
</evidence>
<dbReference type="PANTHER" id="PTHR30055:SF234">
    <property type="entry name" value="HTH-TYPE TRANSCRIPTIONAL REGULATOR BETI"/>
    <property type="match status" value="1"/>
</dbReference>
<name>A0A0S4QSA1_9ACTN</name>